<feature type="domain" description="Thioredoxin" evidence="1">
    <location>
        <begin position="66"/>
        <end position="216"/>
    </location>
</feature>
<sequence length="285" mass="32227">MGILPLCRGMRAVLGWQWVPNEYAGNPLREAVMAESARNDPGRMTPEYNYEHFSLAHRTLDRLEGVREGEPAPDFIASRLDGTPVRLSDYRGRPVVLEAGSVTCPMYERGIDRMNALAFRYPDVAFLVLYTREAHPGERLGPHRNMDDKINAARFVAEADSEGRTILVDDLDGSAHRQYGMLPNTVHVIDPDGAVVFRSMWNDPSVVEHALRRMRSGGDPSTLRPRFRPAPPKVLLRILHRAGWQALRDFAVAFPRVVWVHLKRWWTASQGSTGSRARQRPLGGW</sequence>
<evidence type="ECO:0000313" key="3">
    <source>
        <dbReference type="Proteomes" id="UP000637578"/>
    </source>
</evidence>
<dbReference type="PANTHER" id="PTHR11781:SF22">
    <property type="entry name" value="TYPE I IODOTHYRONINE DEIODINASE"/>
    <property type="match status" value="1"/>
</dbReference>
<dbReference type="Proteomes" id="UP000637578">
    <property type="component" value="Unassembled WGS sequence"/>
</dbReference>
<dbReference type="SUPFAM" id="SSF52833">
    <property type="entry name" value="Thioredoxin-like"/>
    <property type="match status" value="1"/>
</dbReference>
<organism evidence="2 3">
    <name type="scientific">Longimycelium tulufanense</name>
    <dbReference type="NCBI Taxonomy" id="907463"/>
    <lineage>
        <taxon>Bacteria</taxon>
        <taxon>Bacillati</taxon>
        <taxon>Actinomycetota</taxon>
        <taxon>Actinomycetes</taxon>
        <taxon>Pseudonocardiales</taxon>
        <taxon>Pseudonocardiaceae</taxon>
        <taxon>Longimycelium</taxon>
    </lineage>
</organism>
<dbReference type="Pfam" id="PF00837">
    <property type="entry name" value="T4_deiodinase"/>
    <property type="match status" value="1"/>
</dbReference>
<dbReference type="GO" id="GO:0004800">
    <property type="term" value="F:thyroxine 5'-deiodinase activity"/>
    <property type="evidence" value="ECO:0007669"/>
    <property type="project" value="InterPro"/>
</dbReference>
<proteinExistence type="predicted"/>
<dbReference type="InterPro" id="IPR000643">
    <property type="entry name" value="Iodothyronine_deiodinase"/>
</dbReference>
<dbReference type="GO" id="GO:0042403">
    <property type="term" value="P:thyroid hormone metabolic process"/>
    <property type="evidence" value="ECO:0007669"/>
    <property type="project" value="TreeGrafter"/>
</dbReference>
<reference evidence="2" key="2">
    <citation type="submission" date="2020-09" db="EMBL/GenBank/DDBJ databases">
        <authorList>
            <person name="Sun Q."/>
            <person name="Zhou Y."/>
        </authorList>
    </citation>
    <scope>NUCLEOTIDE SEQUENCE</scope>
    <source>
        <strain evidence="2">CGMCC 4.5737</strain>
    </source>
</reference>
<reference evidence="2" key="1">
    <citation type="journal article" date="2014" name="Int. J. Syst. Evol. Microbiol.">
        <title>Complete genome sequence of Corynebacterium casei LMG S-19264T (=DSM 44701T), isolated from a smear-ripened cheese.</title>
        <authorList>
            <consortium name="US DOE Joint Genome Institute (JGI-PGF)"/>
            <person name="Walter F."/>
            <person name="Albersmeier A."/>
            <person name="Kalinowski J."/>
            <person name="Ruckert C."/>
        </authorList>
    </citation>
    <scope>NUCLEOTIDE SEQUENCE</scope>
    <source>
        <strain evidence="2">CGMCC 4.5737</strain>
    </source>
</reference>
<evidence type="ECO:0000259" key="1">
    <source>
        <dbReference type="PROSITE" id="PS51352"/>
    </source>
</evidence>
<dbReference type="PROSITE" id="PS51352">
    <property type="entry name" value="THIOREDOXIN_2"/>
    <property type="match status" value="1"/>
</dbReference>
<dbReference type="InterPro" id="IPR036249">
    <property type="entry name" value="Thioredoxin-like_sf"/>
</dbReference>
<protein>
    <recommendedName>
        <fullName evidence="1">Thioredoxin domain-containing protein</fullName>
    </recommendedName>
</protein>
<evidence type="ECO:0000313" key="2">
    <source>
        <dbReference type="EMBL" id="GGM32999.1"/>
    </source>
</evidence>
<keyword evidence="3" id="KW-1185">Reference proteome</keyword>
<gene>
    <name evidence="2" type="ORF">GCM10012275_00460</name>
</gene>
<name>A0A8J3C8F1_9PSEU</name>
<accession>A0A8J3C8F1</accession>
<comment type="caution">
    <text evidence="2">The sequence shown here is derived from an EMBL/GenBank/DDBJ whole genome shotgun (WGS) entry which is preliminary data.</text>
</comment>
<dbReference type="EMBL" id="BMMK01000001">
    <property type="protein sequence ID" value="GGM32999.1"/>
    <property type="molecule type" value="Genomic_DNA"/>
</dbReference>
<dbReference type="Gene3D" id="3.40.30.10">
    <property type="entry name" value="Glutaredoxin"/>
    <property type="match status" value="1"/>
</dbReference>
<dbReference type="AlphaFoldDB" id="A0A8J3C8F1"/>
<dbReference type="PANTHER" id="PTHR11781">
    <property type="entry name" value="IODOTHYRONINE DEIODINASE"/>
    <property type="match status" value="1"/>
</dbReference>
<dbReference type="InterPro" id="IPR013766">
    <property type="entry name" value="Thioredoxin_domain"/>
</dbReference>